<feature type="region of interest" description="Disordered" evidence="1">
    <location>
        <begin position="110"/>
        <end position="146"/>
    </location>
</feature>
<feature type="region of interest" description="Disordered" evidence="1">
    <location>
        <begin position="204"/>
        <end position="256"/>
    </location>
</feature>
<accession>A0AA39NXK2</accession>
<evidence type="ECO:0000313" key="3">
    <source>
        <dbReference type="Proteomes" id="UP001175227"/>
    </source>
</evidence>
<reference evidence="2" key="1">
    <citation type="submission" date="2023-06" db="EMBL/GenBank/DDBJ databases">
        <authorList>
            <consortium name="Lawrence Berkeley National Laboratory"/>
            <person name="Ahrendt S."/>
            <person name="Sahu N."/>
            <person name="Indic B."/>
            <person name="Wong-Bajracharya J."/>
            <person name="Merenyi Z."/>
            <person name="Ke H.-M."/>
            <person name="Monk M."/>
            <person name="Kocsube S."/>
            <person name="Drula E."/>
            <person name="Lipzen A."/>
            <person name="Balint B."/>
            <person name="Henrissat B."/>
            <person name="Andreopoulos B."/>
            <person name="Martin F.M."/>
            <person name="Harder C.B."/>
            <person name="Rigling D."/>
            <person name="Ford K.L."/>
            <person name="Foster G.D."/>
            <person name="Pangilinan J."/>
            <person name="Papanicolaou A."/>
            <person name="Barry K."/>
            <person name="LaButti K."/>
            <person name="Viragh M."/>
            <person name="Koriabine M."/>
            <person name="Yan M."/>
            <person name="Riley R."/>
            <person name="Champramary S."/>
            <person name="Plett K.L."/>
            <person name="Tsai I.J."/>
            <person name="Slot J."/>
            <person name="Sipos G."/>
            <person name="Plett J."/>
            <person name="Nagy L.G."/>
            <person name="Grigoriev I.V."/>
        </authorList>
    </citation>
    <scope>NUCLEOTIDE SEQUENCE</scope>
    <source>
        <strain evidence="2">ICMP 16352</strain>
    </source>
</reference>
<dbReference type="AlphaFoldDB" id="A0AA39NXK2"/>
<feature type="compositionally biased region" description="Acidic residues" evidence="1">
    <location>
        <begin position="114"/>
        <end position="123"/>
    </location>
</feature>
<dbReference type="Proteomes" id="UP001175227">
    <property type="component" value="Unassembled WGS sequence"/>
</dbReference>
<evidence type="ECO:0000313" key="2">
    <source>
        <dbReference type="EMBL" id="KAK0473586.1"/>
    </source>
</evidence>
<evidence type="ECO:0000256" key="1">
    <source>
        <dbReference type="SAM" id="MobiDB-lite"/>
    </source>
</evidence>
<proteinExistence type="predicted"/>
<feature type="compositionally biased region" description="Low complexity" evidence="1">
    <location>
        <begin position="223"/>
        <end position="255"/>
    </location>
</feature>
<protein>
    <submittedName>
        <fullName evidence="2">Uncharacterized protein</fullName>
    </submittedName>
</protein>
<dbReference type="EMBL" id="JAUEPR010000032">
    <property type="protein sequence ID" value="KAK0473586.1"/>
    <property type="molecule type" value="Genomic_DNA"/>
</dbReference>
<name>A0AA39NXK2_9AGAR</name>
<comment type="caution">
    <text evidence="2">The sequence shown here is derived from an EMBL/GenBank/DDBJ whole genome shotgun (WGS) entry which is preliminary data.</text>
</comment>
<gene>
    <name evidence="2" type="ORF">IW261DRAFT_1596306</name>
</gene>
<keyword evidence="3" id="KW-1185">Reference proteome</keyword>
<feature type="compositionally biased region" description="Basic and acidic residues" evidence="1">
    <location>
        <begin position="124"/>
        <end position="135"/>
    </location>
</feature>
<organism evidence="2 3">
    <name type="scientific">Armillaria novae-zelandiae</name>
    <dbReference type="NCBI Taxonomy" id="153914"/>
    <lineage>
        <taxon>Eukaryota</taxon>
        <taxon>Fungi</taxon>
        <taxon>Dikarya</taxon>
        <taxon>Basidiomycota</taxon>
        <taxon>Agaricomycotina</taxon>
        <taxon>Agaricomycetes</taxon>
        <taxon>Agaricomycetidae</taxon>
        <taxon>Agaricales</taxon>
        <taxon>Marasmiineae</taxon>
        <taxon>Physalacriaceae</taxon>
        <taxon>Armillaria</taxon>
    </lineage>
</organism>
<feature type="compositionally biased region" description="Basic residues" evidence="1">
    <location>
        <begin position="136"/>
        <end position="146"/>
    </location>
</feature>
<sequence>MLLCQLHSLQALRPLMRSLTHRPCSVSSHEEALSYLDADLMAQKENTIGIDVSIGSTQNVVPIYSNIYAGILYTSSYDETSSVDFKPDKNSARHAKGRKSCLSNRYEQLKVEETSDEDSTEETEPVKHWKIPKEKPSRKKKAKKPVVKPLANAFSHCMEKLIHGNSKESTSQHYHTSHQGSICPLDQIPPQSFLGNALNLKKDKTSCQKAQLKTKKRKKKYPSDSSSSLSSSSSGDDSDTESTTSLSLSSSDSTSPWACPAVNKDHIHLGMVMGTSLRMEGITMAMFPLP</sequence>